<keyword evidence="5" id="KW-0732">Signal</keyword>
<sequence length="278" mass="29046">MGRRRHARRHLVVAALVLLALVAPHAPRDPGVDEATRLAPAAASPPRAVPGSSRFSLYDGVLPDGSGTYLRWDPCSTITYRVNLTAVPVRLRAQVLGETHAAVEEVAATTGLRLTYRGLTAEVPLTEPADPLEQSADVVVAWVEPEQTSADLEGGIAAQAGARGLLTSRTRDGLVYDPADPGRLGHVIVRGYVVLDAPQLLVEGKPAAGPGTSRRNTLLHELGHAVGLGHTEDPTQLMHPRLHAGTPDGFAAGDLEGLAAVGATHGCLQAPVGLPDLL</sequence>
<evidence type="ECO:0000259" key="6">
    <source>
        <dbReference type="SMART" id="SM00235"/>
    </source>
</evidence>
<keyword evidence="4" id="KW-0862">Zinc</keyword>
<evidence type="ECO:0000256" key="4">
    <source>
        <dbReference type="ARBA" id="ARBA00022833"/>
    </source>
</evidence>
<dbReference type="Pfam" id="PF00413">
    <property type="entry name" value="Peptidase_M10"/>
    <property type="match status" value="1"/>
</dbReference>
<keyword evidence="1" id="KW-0645">Protease</keyword>
<keyword evidence="3 7" id="KW-0378">Hydrolase</keyword>
<gene>
    <name evidence="7" type="ORF">ACFPJ6_08545</name>
</gene>
<dbReference type="InterPro" id="IPR024079">
    <property type="entry name" value="MetalloPept_cat_dom_sf"/>
</dbReference>
<protein>
    <submittedName>
        <fullName evidence="7">Matrixin family metalloprotease</fullName>
        <ecNumber evidence="7">3.4.24.-</ecNumber>
    </submittedName>
</protein>
<reference evidence="8" key="1">
    <citation type="journal article" date="2019" name="Int. J. Syst. Evol. Microbiol.">
        <title>The Global Catalogue of Microorganisms (GCM) 10K type strain sequencing project: providing services to taxonomists for standard genome sequencing and annotation.</title>
        <authorList>
            <consortium name="The Broad Institute Genomics Platform"/>
            <consortium name="The Broad Institute Genome Sequencing Center for Infectious Disease"/>
            <person name="Wu L."/>
            <person name="Ma J."/>
        </authorList>
    </citation>
    <scope>NUCLEOTIDE SEQUENCE [LARGE SCALE GENOMIC DNA]</scope>
    <source>
        <strain evidence="8">CCUG 43114</strain>
    </source>
</reference>
<keyword evidence="2" id="KW-0479">Metal-binding</keyword>
<feature type="signal peptide" evidence="5">
    <location>
        <begin position="1"/>
        <end position="25"/>
    </location>
</feature>
<dbReference type="RefSeq" id="WP_340267562.1">
    <property type="nucleotide sequence ID" value="NZ_JBBEOG010000002.1"/>
</dbReference>
<keyword evidence="8" id="KW-1185">Reference proteome</keyword>
<dbReference type="InterPro" id="IPR006026">
    <property type="entry name" value="Peptidase_Metallo"/>
</dbReference>
<feature type="domain" description="Peptidase metallopeptidase" evidence="6">
    <location>
        <begin position="68"/>
        <end position="267"/>
    </location>
</feature>
<name>A0ABW0GMD9_9MICO</name>
<accession>A0ABW0GMD9</accession>
<evidence type="ECO:0000313" key="8">
    <source>
        <dbReference type="Proteomes" id="UP001596122"/>
    </source>
</evidence>
<dbReference type="InterPro" id="IPR001818">
    <property type="entry name" value="Pept_M10_metallopeptidase"/>
</dbReference>
<dbReference type="Proteomes" id="UP001596122">
    <property type="component" value="Unassembled WGS sequence"/>
</dbReference>
<proteinExistence type="predicted"/>
<evidence type="ECO:0000256" key="3">
    <source>
        <dbReference type="ARBA" id="ARBA00022801"/>
    </source>
</evidence>
<feature type="chain" id="PRO_5045220580" evidence="5">
    <location>
        <begin position="26"/>
        <end position="278"/>
    </location>
</feature>
<evidence type="ECO:0000256" key="1">
    <source>
        <dbReference type="ARBA" id="ARBA00022670"/>
    </source>
</evidence>
<dbReference type="EC" id="3.4.24.-" evidence="7"/>
<dbReference type="SUPFAM" id="SSF55486">
    <property type="entry name" value="Metalloproteases ('zincins'), catalytic domain"/>
    <property type="match status" value="1"/>
</dbReference>
<evidence type="ECO:0000313" key="7">
    <source>
        <dbReference type="EMBL" id="MFC5380837.1"/>
    </source>
</evidence>
<dbReference type="Gene3D" id="3.40.390.10">
    <property type="entry name" value="Collagenase (Catalytic Domain)"/>
    <property type="match status" value="1"/>
</dbReference>
<evidence type="ECO:0000256" key="2">
    <source>
        <dbReference type="ARBA" id="ARBA00022723"/>
    </source>
</evidence>
<keyword evidence="7" id="KW-0482">Metalloprotease</keyword>
<dbReference type="EMBL" id="JBHSLD010000007">
    <property type="protein sequence ID" value="MFC5380837.1"/>
    <property type="molecule type" value="Genomic_DNA"/>
</dbReference>
<dbReference type="SMART" id="SM00235">
    <property type="entry name" value="ZnMc"/>
    <property type="match status" value="1"/>
</dbReference>
<comment type="caution">
    <text evidence="7">The sequence shown here is derived from an EMBL/GenBank/DDBJ whole genome shotgun (WGS) entry which is preliminary data.</text>
</comment>
<organism evidence="7 8">
    <name type="scientific">Aquipuribacter nitratireducens</name>
    <dbReference type="NCBI Taxonomy" id="650104"/>
    <lineage>
        <taxon>Bacteria</taxon>
        <taxon>Bacillati</taxon>
        <taxon>Actinomycetota</taxon>
        <taxon>Actinomycetes</taxon>
        <taxon>Micrococcales</taxon>
        <taxon>Intrasporangiaceae</taxon>
        <taxon>Aquipuribacter</taxon>
    </lineage>
</organism>
<dbReference type="GO" id="GO:0008237">
    <property type="term" value="F:metallopeptidase activity"/>
    <property type="evidence" value="ECO:0007669"/>
    <property type="project" value="UniProtKB-KW"/>
</dbReference>
<evidence type="ECO:0000256" key="5">
    <source>
        <dbReference type="SAM" id="SignalP"/>
    </source>
</evidence>